<sequence>MPLRNQRPFFVFLLPCRALGRLKKEDSFLWKRSTLSIILIKLGDSPESDQPTLSPAVGSADQALHITDEIARQSV</sequence>
<reference evidence="1" key="1">
    <citation type="journal article" date="2012" name="PLoS ONE">
        <title>Gene sets for utilization of primary and secondary nutrition supplies in the distal gut of endangered iberian lynx.</title>
        <authorList>
            <person name="Alcaide M."/>
            <person name="Messina E."/>
            <person name="Richter M."/>
            <person name="Bargiela R."/>
            <person name="Peplies J."/>
            <person name="Huws S.A."/>
            <person name="Newbold C.J."/>
            <person name="Golyshin P.N."/>
            <person name="Simon M.A."/>
            <person name="Lopez G."/>
            <person name="Yakimov M.M."/>
            <person name="Ferrer M."/>
        </authorList>
    </citation>
    <scope>NUCLEOTIDE SEQUENCE</scope>
</reference>
<evidence type="ECO:0000313" key="1">
    <source>
        <dbReference type="EMBL" id="EJX06426.1"/>
    </source>
</evidence>
<protein>
    <submittedName>
        <fullName evidence="1">Uncharacterized protein</fullName>
    </submittedName>
</protein>
<accession>J9D1H2</accession>
<dbReference type="AlphaFoldDB" id="J9D1H2"/>
<gene>
    <name evidence="1" type="ORF">EVA_05469</name>
</gene>
<organism evidence="1">
    <name type="scientific">gut metagenome</name>
    <dbReference type="NCBI Taxonomy" id="749906"/>
    <lineage>
        <taxon>unclassified sequences</taxon>
        <taxon>metagenomes</taxon>
        <taxon>organismal metagenomes</taxon>
    </lineage>
</organism>
<name>J9D1H2_9ZZZZ</name>
<comment type="caution">
    <text evidence="1">The sequence shown here is derived from an EMBL/GenBank/DDBJ whole genome shotgun (WGS) entry which is preliminary data.</text>
</comment>
<proteinExistence type="predicted"/>
<dbReference type="EMBL" id="AMCI01001164">
    <property type="protein sequence ID" value="EJX06426.1"/>
    <property type="molecule type" value="Genomic_DNA"/>
</dbReference>